<accession>A0A5J4NB84</accession>
<keyword evidence="13" id="KW-1185">Reference proteome</keyword>
<dbReference type="PANTHER" id="PTHR24399:SF70">
    <property type="entry name" value="C2H2-TYPE DOMAIN-CONTAINING PROTEIN"/>
    <property type="match status" value="1"/>
</dbReference>
<feature type="region of interest" description="Disordered" evidence="10">
    <location>
        <begin position="462"/>
        <end position="513"/>
    </location>
</feature>
<dbReference type="PROSITE" id="PS50157">
    <property type="entry name" value="ZINC_FINGER_C2H2_2"/>
    <property type="match status" value="7"/>
</dbReference>
<dbReference type="GO" id="GO:0008270">
    <property type="term" value="F:zinc ion binding"/>
    <property type="evidence" value="ECO:0007669"/>
    <property type="project" value="UniProtKB-KW"/>
</dbReference>
<sequence>MLQRPTLMPPSMRAVPRTANPSRQAGPPDTPITVSDDSHEKFGSFCDGEEIVIVEPTDPDEDRLKQKELNNVKSNCNRTITLKSHPSKPQRSLNHTQTVVSSTTCPTETIPTVQTAEQPKGCEVTVSLQEALQSILSNVNRNMAIPSVAIQPLLATKGNATPSLVGPCVVPNPLTTLWLHSSTPNPAATTPCPPATVSPTSAFEEIAKLAQSIAPLNPLVAAVLVNCATVNMIGQLAGSFCAPIYNTSALGATGTFQTGTALNSILPTLLSNFSLSTPHQETASVSNGVGNMPGITVTSPTSQCQTIVQSKPYNVTSSSLPKPTVQTVEFLRLPAVSTSTIPSPTTPPSTIPSMSATKTLTAALTSSIALNRASCRVKRFKCPMPNCDFAFYSRFNQTEHIRTHTGERPFSCPEPECSAAFKRRRDLRDHWTIHISQHPSSETPQIIKIDEDEADCEDFSEVRPSLNMSSMDSPTPTPSSTTESFNIVVSSGAKTESPGESSETENPNESDKSIQARYHCSFPGCDKSYARRHRLNQHASSHTGPRPIQCNEPNCNAQFFSDQDLVRHKIAHQYSTDMLTRRRHTCPYPNCEKAYSKLNKLKEHVRSHTGERPFVCREPGCGAAFIRLYGVRRHELTHVFGRRRAKRLTRFPTTLVNIINGTASVQQTDEAIEAKVEQLVSAITSRTMRRTAQNPIPILAKPVESSEPNPESGDLSVDSLSASSRALPAIAPKTTALPSMRPLSPITGTPGMRRPHVCPFKECGKAFPKLNKLREHICRHTGERPFVCDKCKASFVRMYDLRRHGNIHLRGAQPRNAHRLLAPRPLEALESEPTNSENSDITVKPEAVTVFS</sequence>
<feature type="domain" description="C2H2-type" evidence="11">
    <location>
        <begin position="584"/>
        <end position="613"/>
    </location>
</feature>
<name>A0A5J4NB84_9TREM</name>
<comment type="caution">
    <text evidence="12">The sequence shown here is derived from an EMBL/GenBank/DDBJ whole genome shotgun (WGS) entry which is preliminary data.</text>
</comment>
<evidence type="ECO:0000256" key="7">
    <source>
        <dbReference type="ARBA" id="ARBA00023163"/>
    </source>
</evidence>
<protein>
    <recommendedName>
        <fullName evidence="11">C2H2-type domain-containing protein</fullName>
    </recommendedName>
</protein>
<evidence type="ECO:0000256" key="3">
    <source>
        <dbReference type="ARBA" id="ARBA00022737"/>
    </source>
</evidence>
<evidence type="ECO:0000313" key="12">
    <source>
        <dbReference type="EMBL" id="KAA3672673.1"/>
    </source>
</evidence>
<dbReference type="GO" id="GO:0000978">
    <property type="term" value="F:RNA polymerase II cis-regulatory region sequence-specific DNA binding"/>
    <property type="evidence" value="ECO:0007669"/>
    <property type="project" value="TreeGrafter"/>
</dbReference>
<feature type="domain" description="C2H2-type" evidence="11">
    <location>
        <begin position="756"/>
        <end position="785"/>
    </location>
</feature>
<evidence type="ECO:0000259" key="11">
    <source>
        <dbReference type="PROSITE" id="PS50157"/>
    </source>
</evidence>
<keyword evidence="3" id="KW-0677">Repeat</keyword>
<evidence type="ECO:0000256" key="5">
    <source>
        <dbReference type="ARBA" id="ARBA00022833"/>
    </source>
</evidence>
<organism evidence="12 13">
    <name type="scientific">Paragonimus westermani</name>
    <dbReference type="NCBI Taxonomy" id="34504"/>
    <lineage>
        <taxon>Eukaryota</taxon>
        <taxon>Metazoa</taxon>
        <taxon>Spiralia</taxon>
        <taxon>Lophotrochozoa</taxon>
        <taxon>Platyhelminthes</taxon>
        <taxon>Trematoda</taxon>
        <taxon>Digenea</taxon>
        <taxon>Plagiorchiida</taxon>
        <taxon>Troglotremata</taxon>
        <taxon>Troglotrematidae</taxon>
        <taxon>Paragonimus</taxon>
    </lineage>
</organism>
<evidence type="ECO:0000256" key="1">
    <source>
        <dbReference type="ARBA" id="ARBA00004123"/>
    </source>
</evidence>
<dbReference type="Proteomes" id="UP000324629">
    <property type="component" value="Unassembled WGS sequence"/>
</dbReference>
<keyword evidence="5" id="KW-0862">Zinc</keyword>
<dbReference type="PANTHER" id="PTHR24399">
    <property type="entry name" value="ZINC FINGER AND BTB DOMAIN-CONTAINING"/>
    <property type="match status" value="1"/>
</dbReference>
<evidence type="ECO:0000256" key="8">
    <source>
        <dbReference type="ARBA" id="ARBA00023242"/>
    </source>
</evidence>
<feature type="domain" description="C2H2-type" evidence="11">
    <location>
        <begin position="614"/>
        <end position="643"/>
    </location>
</feature>
<keyword evidence="4 9" id="KW-0863">Zinc-finger</keyword>
<dbReference type="AlphaFoldDB" id="A0A5J4NB84"/>
<feature type="domain" description="C2H2-type" evidence="11">
    <location>
        <begin position="786"/>
        <end position="808"/>
    </location>
</feature>
<dbReference type="FunFam" id="3.30.160.60:FF:002343">
    <property type="entry name" value="Zinc finger protein 33A"/>
    <property type="match status" value="1"/>
</dbReference>
<dbReference type="FunFam" id="3.30.160.60:FF:000446">
    <property type="entry name" value="Zinc finger protein"/>
    <property type="match status" value="1"/>
</dbReference>
<keyword evidence="8" id="KW-0539">Nucleus</keyword>
<comment type="subcellular location">
    <subcellularLocation>
        <location evidence="1">Nucleus</location>
    </subcellularLocation>
</comment>
<keyword evidence="6" id="KW-0805">Transcription regulation</keyword>
<evidence type="ECO:0000256" key="9">
    <source>
        <dbReference type="PROSITE-ProRule" id="PRU00042"/>
    </source>
</evidence>
<evidence type="ECO:0000256" key="6">
    <source>
        <dbReference type="ARBA" id="ARBA00023015"/>
    </source>
</evidence>
<dbReference type="InterPro" id="IPR013087">
    <property type="entry name" value="Znf_C2H2_type"/>
</dbReference>
<dbReference type="GO" id="GO:0001227">
    <property type="term" value="F:DNA-binding transcription repressor activity, RNA polymerase II-specific"/>
    <property type="evidence" value="ECO:0007669"/>
    <property type="project" value="TreeGrafter"/>
</dbReference>
<keyword evidence="7" id="KW-0804">Transcription</keyword>
<feature type="region of interest" description="Disordered" evidence="10">
    <location>
        <begin position="1"/>
        <end position="38"/>
    </location>
</feature>
<proteinExistence type="predicted"/>
<dbReference type="InterPro" id="IPR036236">
    <property type="entry name" value="Znf_C2H2_sf"/>
</dbReference>
<feature type="domain" description="C2H2-type" evidence="11">
    <location>
        <begin position="380"/>
        <end position="409"/>
    </location>
</feature>
<feature type="domain" description="C2H2-type" evidence="11">
    <location>
        <begin position="518"/>
        <end position="547"/>
    </location>
</feature>
<dbReference type="SMART" id="SM00355">
    <property type="entry name" value="ZnF_C2H2"/>
    <property type="match status" value="8"/>
</dbReference>
<dbReference type="Pfam" id="PF00096">
    <property type="entry name" value="zf-C2H2"/>
    <property type="match status" value="1"/>
</dbReference>
<evidence type="ECO:0000256" key="10">
    <source>
        <dbReference type="SAM" id="MobiDB-lite"/>
    </source>
</evidence>
<evidence type="ECO:0000313" key="13">
    <source>
        <dbReference type="Proteomes" id="UP000324629"/>
    </source>
</evidence>
<dbReference type="SUPFAM" id="SSF57667">
    <property type="entry name" value="beta-beta-alpha zinc fingers"/>
    <property type="match status" value="4"/>
</dbReference>
<dbReference type="GO" id="GO:0005654">
    <property type="term" value="C:nucleoplasm"/>
    <property type="evidence" value="ECO:0007669"/>
    <property type="project" value="TreeGrafter"/>
</dbReference>
<feature type="compositionally biased region" description="Polar residues" evidence="10">
    <location>
        <begin position="483"/>
        <end position="501"/>
    </location>
</feature>
<evidence type="ECO:0000256" key="4">
    <source>
        <dbReference type="ARBA" id="ARBA00022771"/>
    </source>
</evidence>
<reference evidence="12 13" key="1">
    <citation type="journal article" date="2019" name="Gigascience">
        <title>Whole-genome sequence of the oriental lung fluke Paragonimus westermani.</title>
        <authorList>
            <person name="Oey H."/>
            <person name="Zakrzewski M."/>
            <person name="Narain K."/>
            <person name="Devi K.R."/>
            <person name="Agatsuma T."/>
            <person name="Nawaratna S."/>
            <person name="Gobert G.N."/>
            <person name="Jones M.K."/>
            <person name="Ragan M.A."/>
            <person name="McManus D.P."/>
            <person name="Krause L."/>
        </authorList>
    </citation>
    <scope>NUCLEOTIDE SEQUENCE [LARGE SCALE GENOMIC DNA]</scope>
    <source>
        <strain evidence="12 13">IND2009</strain>
    </source>
</reference>
<dbReference type="FunFam" id="3.30.160.60:FF:000072">
    <property type="entry name" value="zinc finger protein 143 isoform X1"/>
    <property type="match status" value="1"/>
</dbReference>
<gene>
    <name evidence="12" type="ORF">DEA37_0001061</name>
</gene>
<feature type="domain" description="C2H2-type" evidence="11">
    <location>
        <begin position="410"/>
        <end position="439"/>
    </location>
</feature>
<evidence type="ECO:0000256" key="2">
    <source>
        <dbReference type="ARBA" id="ARBA00022723"/>
    </source>
</evidence>
<dbReference type="EMBL" id="QNGE01004658">
    <property type="protein sequence ID" value="KAA3672673.1"/>
    <property type="molecule type" value="Genomic_DNA"/>
</dbReference>
<keyword evidence="2" id="KW-0479">Metal-binding</keyword>
<feature type="region of interest" description="Disordered" evidence="10">
    <location>
        <begin position="83"/>
        <end position="103"/>
    </location>
</feature>
<dbReference type="Gene3D" id="3.30.160.60">
    <property type="entry name" value="Classic Zinc Finger"/>
    <property type="match status" value="8"/>
</dbReference>
<dbReference type="PROSITE" id="PS00028">
    <property type="entry name" value="ZINC_FINGER_C2H2_1"/>
    <property type="match status" value="8"/>
</dbReference>